<dbReference type="AlphaFoldDB" id="A0A834T8C8"/>
<dbReference type="EMBL" id="JAAIUW010000009">
    <property type="protein sequence ID" value="KAF7816960.1"/>
    <property type="molecule type" value="Genomic_DNA"/>
</dbReference>
<dbReference type="Proteomes" id="UP000634136">
    <property type="component" value="Unassembled WGS sequence"/>
</dbReference>
<protein>
    <submittedName>
        <fullName evidence="1">Uncharacterized protein</fullName>
    </submittedName>
</protein>
<accession>A0A834T8C8</accession>
<organism evidence="1 2">
    <name type="scientific">Senna tora</name>
    <dbReference type="NCBI Taxonomy" id="362788"/>
    <lineage>
        <taxon>Eukaryota</taxon>
        <taxon>Viridiplantae</taxon>
        <taxon>Streptophyta</taxon>
        <taxon>Embryophyta</taxon>
        <taxon>Tracheophyta</taxon>
        <taxon>Spermatophyta</taxon>
        <taxon>Magnoliopsida</taxon>
        <taxon>eudicotyledons</taxon>
        <taxon>Gunneridae</taxon>
        <taxon>Pentapetalae</taxon>
        <taxon>rosids</taxon>
        <taxon>fabids</taxon>
        <taxon>Fabales</taxon>
        <taxon>Fabaceae</taxon>
        <taxon>Caesalpinioideae</taxon>
        <taxon>Cassia clade</taxon>
        <taxon>Senna</taxon>
    </lineage>
</organism>
<evidence type="ECO:0000313" key="2">
    <source>
        <dbReference type="Proteomes" id="UP000634136"/>
    </source>
</evidence>
<comment type="caution">
    <text evidence="1">The sequence shown here is derived from an EMBL/GenBank/DDBJ whole genome shotgun (WGS) entry which is preliminary data.</text>
</comment>
<gene>
    <name evidence="1" type="ORF">G2W53_030929</name>
</gene>
<evidence type="ECO:0000313" key="1">
    <source>
        <dbReference type="EMBL" id="KAF7816960.1"/>
    </source>
</evidence>
<proteinExistence type="predicted"/>
<sequence>MEKQKKVEVQRIERRVEERKRMEASRDKA</sequence>
<keyword evidence="2" id="KW-1185">Reference proteome</keyword>
<reference evidence="1" key="1">
    <citation type="submission" date="2020-09" db="EMBL/GenBank/DDBJ databases">
        <title>Genome-Enabled Discovery of Anthraquinone Biosynthesis in Senna tora.</title>
        <authorList>
            <person name="Kang S.-H."/>
            <person name="Pandey R.P."/>
            <person name="Lee C.-M."/>
            <person name="Sim J.-S."/>
            <person name="Jeong J.-T."/>
            <person name="Choi B.-S."/>
            <person name="Jung M."/>
            <person name="Ginzburg D."/>
            <person name="Zhao K."/>
            <person name="Won S.Y."/>
            <person name="Oh T.-J."/>
            <person name="Yu Y."/>
            <person name="Kim N.-H."/>
            <person name="Lee O.R."/>
            <person name="Lee T.-H."/>
            <person name="Bashyal P."/>
            <person name="Kim T.-S."/>
            <person name="Lee W.-H."/>
            <person name="Kawkins C."/>
            <person name="Kim C.-K."/>
            <person name="Kim J.S."/>
            <person name="Ahn B.O."/>
            <person name="Rhee S.Y."/>
            <person name="Sohng J.K."/>
        </authorList>
    </citation>
    <scope>NUCLEOTIDE SEQUENCE</scope>
    <source>
        <tissue evidence="1">Leaf</tissue>
    </source>
</reference>
<name>A0A834T8C8_9FABA</name>